<dbReference type="RefSeq" id="WP_150357868.1">
    <property type="nucleotide sequence ID" value="NZ_JAJJPB010000023.1"/>
</dbReference>
<name>A0ABS8N8F4_9CLOT</name>
<evidence type="ECO:0000313" key="5">
    <source>
        <dbReference type="Proteomes" id="UP001165422"/>
    </source>
</evidence>
<evidence type="ECO:0000256" key="2">
    <source>
        <dbReference type="ARBA" id="ARBA00005806"/>
    </source>
</evidence>
<gene>
    <name evidence="4" type="ORF">LN736_14695</name>
</gene>
<dbReference type="PANTHER" id="PTHR30548">
    <property type="entry name" value="2-HYDROXYGLUTARYL-COA DEHYDRATASE, D-COMPONENT-RELATED"/>
    <property type="match status" value="1"/>
</dbReference>
<evidence type="ECO:0000256" key="1">
    <source>
        <dbReference type="ARBA" id="ARBA00001966"/>
    </source>
</evidence>
<dbReference type="PANTHER" id="PTHR30548:SF2">
    <property type="entry name" value="2-HYDROXYACYL-COA DEHYDRATASE,D-COMPONENT"/>
    <property type="match status" value="1"/>
</dbReference>
<dbReference type="Proteomes" id="UP001165422">
    <property type="component" value="Unassembled WGS sequence"/>
</dbReference>
<dbReference type="Gene3D" id="3.40.50.11890">
    <property type="match status" value="1"/>
</dbReference>
<proteinExistence type="inferred from homology"/>
<keyword evidence="3" id="KW-0479">Metal-binding</keyword>
<protein>
    <submittedName>
        <fullName evidence="4">2-hydroxyacyl-CoA dehydratase family protein</fullName>
    </submittedName>
</protein>
<accession>A0ABS8N8F4</accession>
<dbReference type="Gene3D" id="3.40.50.11900">
    <property type="match status" value="1"/>
</dbReference>
<keyword evidence="5" id="KW-1185">Reference proteome</keyword>
<evidence type="ECO:0000256" key="3">
    <source>
        <dbReference type="ARBA" id="ARBA00023014"/>
    </source>
</evidence>
<dbReference type="EMBL" id="JAJJPB010000023">
    <property type="protein sequence ID" value="MCC9296106.1"/>
    <property type="molecule type" value="Genomic_DNA"/>
</dbReference>
<reference evidence="4" key="1">
    <citation type="submission" date="2021-11" db="EMBL/GenBank/DDBJ databases">
        <authorList>
            <person name="Qingchun L."/>
            <person name="Dong Z."/>
            <person name="Zongwei Q."/>
            <person name="Jia Z."/>
            <person name="Duotao L."/>
        </authorList>
    </citation>
    <scope>NUCLEOTIDE SEQUENCE</scope>
    <source>
        <strain evidence="4">WLY-B-L2</strain>
    </source>
</reference>
<organism evidence="4 5">
    <name type="scientific">Clostridium aromativorans</name>
    <dbReference type="NCBI Taxonomy" id="2836848"/>
    <lineage>
        <taxon>Bacteria</taxon>
        <taxon>Bacillati</taxon>
        <taxon>Bacillota</taxon>
        <taxon>Clostridia</taxon>
        <taxon>Eubacteriales</taxon>
        <taxon>Clostridiaceae</taxon>
        <taxon>Clostridium</taxon>
    </lineage>
</organism>
<dbReference type="InterPro" id="IPR010327">
    <property type="entry name" value="FldB/FldC_alpha/beta"/>
</dbReference>
<comment type="caution">
    <text evidence="4">The sequence shown here is derived from an EMBL/GenBank/DDBJ whole genome shotgun (WGS) entry which is preliminary data.</text>
</comment>
<evidence type="ECO:0000313" key="4">
    <source>
        <dbReference type="EMBL" id="MCC9296106.1"/>
    </source>
</evidence>
<comment type="cofactor">
    <cofactor evidence="1">
        <name>[4Fe-4S] cluster</name>
        <dbReference type="ChEBI" id="CHEBI:49883"/>
    </cofactor>
</comment>
<comment type="similarity">
    <text evidence="2">Belongs to the FldB/FldC dehydratase alpha/beta subunit family.</text>
</comment>
<keyword evidence="3" id="KW-0411">Iron-sulfur</keyword>
<dbReference type="Pfam" id="PF06050">
    <property type="entry name" value="HGD-D"/>
    <property type="match status" value="1"/>
</dbReference>
<sequence length="424" mass="49305">MDLIKSYGKYIKKSVDNPSKAFNLLKFGFSFEKFLVSKFRDKKIPPSLNYLNQLCVDFILNPLKNPDNSAFVTIFSPVEIFYAMGINPFLIEGFSSFLSGTQCEDVFIDCAERSGISDTLCSYHKAFIGAVEEEVIPKPRFSLTSSMICDGNLNTIRFVSHKYNIPYYYLDIPYEYNEDTEAYVVGQLHEIVEFIQDIMKLKFDEDKFKEVIKIENSTKVYMRKFYERLKYKYFPNTLTLEMYKLFASHLGIGRAEILNFYKMQAEDIEKYPDYSGKRVLWSHIMPFYSETLKSYLNLNPDCQLLACDYNLDNLDEMDYNHPFEALARKFLKNRLNGPFQRKIQNIMKMTRDFNASGVINLCSFGCKECSGGTMLLKQALKQKNIPYLSIDGDGVDRRNAHEGQIKTRVEAFMEILSNRQKVAK</sequence>
<keyword evidence="3" id="KW-0408">Iron</keyword>